<name>A0A5K7YVX9_9BACT</name>
<dbReference type="KEGG" id="dwd:DSCW_02050"/>
<proteinExistence type="predicted"/>
<dbReference type="AlphaFoldDB" id="A0A5K7YVX9"/>
<sequence length="69" mass="8016">MGFIKEQQVKLALRLLAWRYEKAGQPLPDPTVLQRHARELVDDAHRIARERGGNVLSILKEMVADVRRR</sequence>
<keyword evidence="2" id="KW-1185">Reference proteome</keyword>
<protein>
    <submittedName>
        <fullName evidence="1">Uncharacterized protein</fullName>
    </submittedName>
</protein>
<accession>A0A5K7YVX9</accession>
<dbReference type="RefSeq" id="WP_155301964.1">
    <property type="nucleotide sequence ID" value="NZ_AP021875.1"/>
</dbReference>
<organism evidence="1 2">
    <name type="scientific">Desulfosarcina widdelii</name>
    <dbReference type="NCBI Taxonomy" id="947919"/>
    <lineage>
        <taxon>Bacteria</taxon>
        <taxon>Pseudomonadati</taxon>
        <taxon>Thermodesulfobacteriota</taxon>
        <taxon>Desulfobacteria</taxon>
        <taxon>Desulfobacterales</taxon>
        <taxon>Desulfosarcinaceae</taxon>
        <taxon>Desulfosarcina</taxon>
    </lineage>
</organism>
<evidence type="ECO:0000313" key="1">
    <source>
        <dbReference type="EMBL" id="BBO72788.1"/>
    </source>
</evidence>
<gene>
    <name evidence="1" type="ORF">DSCW_02050</name>
</gene>
<evidence type="ECO:0000313" key="2">
    <source>
        <dbReference type="Proteomes" id="UP000427769"/>
    </source>
</evidence>
<dbReference type="OrthoDB" id="5421941at2"/>
<dbReference type="Proteomes" id="UP000427769">
    <property type="component" value="Chromosome"/>
</dbReference>
<dbReference type="EMBL" id="AP021875">
    <property type="protein sequence ID" value="BBO72788.1"/>
    <property type="molecule type" value="Genomic_DNA"/>
</dbReference>
<reference evidence="1 2" key="1">
    <citation type="submission" date="2019-11" db="EMBL/GenBank/DDBJ databases">
        <title>Comparative genomics of hydrocarbon-degrading Desulfosarcina strains.</title>
        <authorList>
            <person name="Watanabe M."/>
            <person name="Kojima H."/>
            <person name="Fukui M."/>
        </authorList>
    </citation>
    <scope>NUCLEOTIDE SEQUENCE [LARGE SCALE GENOMIC DNA]</scope>
    <source>
        <strain evidence="1 2">PP31</strain>
    </source>
</reference>